<proteinExistence type="predicted"/>
<evidence type="ECO:0000313" key="1">
    <source>
        <dbReference type="EMBL" id="RQP01662.1"/>
    </source>
</evidence>
<sequence length="55" mass="6366">MWVWQNTRLNTFRFSCVLSPSICGFDKILDLTHLNSAACRAQLHVGLTRYQTQHS</sequence>
<accession>A0A3N7H3U4</accession>
<keyword evidence="2" id="KW-1185">Reference proteome</keyword>
<evidence type="ECO:0000313" key="2">
    <source>
        <dbReference type="Proteomes" id="UP000006729"/>
    </source>
</evidence>
<name>A0A3N7H3U4_POPTR</name>
<reference evidence="1 2" key="1">
    <citation type="journal article" date="2006" name="Science">
        <title>The genome of black cottonwood, Populus trichocarpa (Torr. &amp; Gray).</title>
        <authorList>
            <person name="Tuskan G.A."/>
            <person name="Difazio S."/>
            <person name="Jansson S."/>
            <person name="Bohlmann J."/>
            <person name="Grigoriev I."/>
            <person name="Hellsten U."/>
            <person name="Putnam N."/>
            <person name="Ralph S."/>
            <person name="Rombauts S."/>
            <person name="Salamov A."/>
            <person name="Schein J."/>
            <person name="Sterck L."/>
            <person name="Aerts A."/>
            <person name="Bhalerao R.R."/>
            <person name="Bhalerao R.P."/>
            <person name="Blaudez D."/>
            <person name="Boerjan W."/>
            <person name="Brun A."/>
            <person name="Brunner A."/>
            <person name="Busov V."/>
            <person name="Campbell M."/>
            <person name="Carlson J."/>
            <person name="Chalot M."/>
            <person name="Chapman J."/>
            <person name="Chen G.L."/>
            <person name="Cooper D."/>
            <person name="Coutinho P.M."/>
            <person name="Couturier J."/>
            <person name="Covert S."/>
            <person name="Cronk Q."/>
            <person name="Cunningham R."/>
            <person name="Davis J."/>
            <person name="Degroeve S."/>
            <person name="Dejardin A."/>
            <person name="Depamphilis C."/>
            <person name="Detter J."/>
            <person name="Dirks B."/>
            <person name="Dubchak I."/>
            <person name="Duplessis S."/>
            <person name="Ehlting J."/>
            <person name="Ellis B."/>
            <person name="Gendler K."/>
            <person name="Goodstein D."/>
            <person name="Gribskov M."/>
            <person name="Grimwood J."/>
            <person name="Groover A."/>
            <person name="Gunter L."/>
            <person name="Hamberger B."/>
            <person name="Heinze B."/>
            <person name="Helariutta Y."/>
            <person name="Henrissat B."/>
            <person name="Holligan D."/>
            <person name="Holt R."/>
            <person name="Huang W."/>
            <person name="Islam-Faridi N."/>
            <person name="Jones S."/>
            <person name="Jones-Rhoades M."/>
            <person name="Jorgensen R."/>
            <person name="Joshi C."/>
            <person name="Kangasjarvi J."/>
            <person name="Karlsson J."/>
            <person name="Kelleher C."/>
            <person name="Kirkpatrick R."/>
            <person name="Kirst M."/>
            <person name="Kohler A."/>
            <person name="Kalluri U."/>
            <person name="Larimer F."/>
            <person name="Leebens-Mack J."/>
            <person name="Leple J.C."/>
            <person name="Locascio P."/>
            <person name="Lou Y."/>
            <person name="Lucas S."/>
            <person name="Martin F."/>
            <person name="Montanini B."/>
            <person name="Napoli C."/>
            <person name="Nelson D.R."/>
            <person name="Nelson C."/>
            <person name="Nieminen K."/>
            <person name="Nilsson O."/>
            <person name="Pereda V."/>
            <person name="Peter G."/>
            <person name="Philippe R."/>
            <person name="Pilate G."/>
            <person name="Poliakov A."/>
            <person name="Razumovskaya J."/>
            <person name="Richardson P."/>
            <person name="Rinaldi C."/>
            <person name="Ritland K."/>
            <person name="Rouze P."/>
            <person name="Ryaboy D."/>
            <person name="Schmutz J."/>
            <person name="Schrader J."/>
            <person name="Segerman B."/>
            <person name="Shin H."/>
            <person name="Siddiqui A."/>
            <person name="Sterky F."/>
            <person name="Terry A."/>
            <person name="Tsai C.J."/>
            <person name="Uberbacher E."/>
            <person name="Unneberg P."/>
            <person name="Vahala J."/>
            <person name="Wall K."/>
            <person name="Wessler S."/>
            <person name="Yang G."/>
            <person name="Yin T."/>
            <person name="Douglas C."/>
            <person name="Marra M."/>
            <person name="Sandberg G."/>
            <person name="Van de Peer Y."/>
            <person name="Rokhsar D."/>
        </authorList>
    </citation>
    <scope>NUCLEOTIDE SEQUENCE [LARGE SCALE GENOMIC DNA]</scope>
    <source>
        <strain evidence="2">cv. Nisqually</strain>
    </source>
</reference>
<gene>
    <name evidence="1" type="ORF">POPTR_016G130033</name>
</gene>
<dbReference type="EMBL" id="CM009305">
    <property type="protein sequence ID" value="RQP01662.1"/>
    <property type="molecule type" value="Genomic_DNA"/>
</dbReference>
<dbReference type="InParanoid" id="A0A3N7H3U4"/>
<dbReference type="AlphaFoldDB" id="A0A3N7H3U4"/>
<protein>
    <submittedName>
        <fullName evidence="1">Uncharacterized protein</fullName>
    </submittedName>
</protein>
<dbReference type="Proteomes" id="UP000006729">
    <property type="component" value="Chromosome 16"/>
</dbReference>
<organism evidence="1 2">
    <name type="scientific">Populus trichocarpa</name>
    <name type="common">Western balsam poplar</name>
    <name type="synonym">Populus balsamifera subsp. trichocarpa</name>
    <dbReference type="NCBI Taxonomy" id="3694"/>
    <lineage>
        <taxon>Eukaryota</taxon>
        <taxon>Viridiplantae</taxon>
        <taxon>Streptophyta</taxon>
        <taxon>Embryophyta</taxon>
        <taxon>Tracheophyta</taxon>
        <taxon>Spermatophyta</taxon>
        <taxon>Magnoliopsida</taxon>
        <taxon>eudicotyledons</taxon>
        <taxon>Gunneridae</taxon>
        <taxon>Pentapetalae</taxon>
        <taxon>rosids</taxon>
        <taxon>fabids</taxon>
        <taxon>Malpighiales</taxon>
        <taxon>Salicaceae</taxon>
        <taxon>Saliceae</taxon>
        <taxon>Populus</taxon>
    </lineage>
</organism>